<dbReference type="Proteomes" id="UP000327013">
    <property type="component" value="Chromosome 8"/>
</dbReference>
<feature type="region of interest" description="Disordered" evidence="1">
    <location>
        <begin position="198"/>
        <end position="224"/>
    </location>
</feature>
<dbReference type="AlphaFoldDB" id="A0A5N6RRV5"/>
<gene>
    <name evidence="2" type="ORF">FH972_019512</name>
</gene>
<dbReference type="EMBL" id="CM017328">
    <property type="protein sequence ID" value="KAE8124647.1"/>
    <property type="molecule type" value="Genomic_DNA"/>
</dbReference>
<evidence type="ECO:0000313" key="3">
    <source>
        <dbReference type="Proteomes" id="UP000327013"/>
    </source>
</evidence>
<sequence length="326" mass="33702">MGGKEKGNPTVPLVPVVPVKHTGEQGMVSKFLMPLLGDVEDSGSAEMGPQAPRTSLGLVNHSGVQRMAQKQVFWQTQEGRDAGFVNCKKGVTPACRVQAPVKRCECMKSTKIIGDGLLTALEGAGNSSEHETFNAHQELRICRETLMKLKREVELGLARLDRAFHKLEGLGPGQEEVSSSAGPSVMLMTGPVLVSSGEEGTEVSVPARSSEREGDCVGGDGSDAGAKELSRMLSLARASDVVSSGEQGSESKLPVRSSELDGVYADALGPVDSTPASLTAMVGATSGGCSVTGEGVPRLSPTGGGSDESAEAIQTEPIGVLVSSVN</sequence>
<protein>
    <submittedName>
        <fullName evidence="2">Uncharacterized protein</fullName>
    </submittedName>
</protein>
<reference evidence="2 3" key="1">
    <citation type="submission" date="2019-06" db="EMBL/GenBank/DDBJ databases">
        <title>A chromosomal-level reference genome of Carpinus fangiana (Coryloideae, Betulaceae).</title>
        <authorList>
            <person name="Yang X."/>
            <person name="Wang Z."/>
            <person name="Zhang L."/>
            <person name="Hao G."/>
            <person name="Liu J."/>
            <person name="Yang Y."/>
        </authorList>
    </citation>
    <scope>NUCLEOTIDE SEQUENCE [LARGE SCALE GENOMIC DNA]</scope>
    <source>
        <strain evidence="2">Cfa_2016G</strain>
        <tissue evidence="2">Leaf</tissue>
    </source>
</reference>
<feature type="region of interest" description="Disordered" evidence="1">
    <location>
        <begin position="291"/>
        <end position="326"/>
    </location>
</feature>
<proteinExistence type="predicted"/>
<keyword evidence="3" id="KW-1185">Reference proteome</keyword>
<evidence type="ECO:0000313" key="2">
    <source>
        <dbReference type="EMBL" id="KAE8124647.1"/>
    </source>
</evidence>
<accession>A0A5N6RRV5</accession>
<name>A0A5N6RRV5_9ROSI</name>
<evidence type="ECO:0000256" key="1">
    <source>
        <dbReference type="SAM" id="MobiDB-lite"/>
    </source>
</evidence>
<organism evidence="2 3">
    <name type="scientific">Carpinus fangiana</name>
    <dbReference type="NCBI Taxonomy" id="176857"/>
    <lineage>
        <taxon>Eukaryota</taxon>
        <taxon>Viridiplantae</taxon>
        <taxon>Streptophyta</taxon>
        <taxon>Embryophyta</taxon>
        <taxon>Tracheophyta</taxon>
        <taxon>Spermatophyta</taxon>
        <taxon>Magnoliopsida</taxon>
        <taxon>eudicotyledons</taxon>
        <taxon>Gunneridae</taxon>
        <taxon>Pentapetalae</taxon>
        <taxon>rosids</taxon>
        <taxon>fabids</taxon>
        <taxon>Fagales</taxon>
        <taxon>Betulaceae</taxon>
        <taxon>Carpinus</taxon>
    </lineage>
</organism>